<dbReference type="GeneID" id="90070933"/>
<dbReference type="RefSeq" id="XP_064849954.1">
    <property type="nucleotide sequence ID" value="XM_064993882.1"/>
</dbReference>
<feature type="compositionally biased region" description="Acidic residues" evidence="1">
    <location>
        <begin position="338"/>
        <end position="352"/>
    </location>
</feature>
<feature type="region of interest" description="Disordered" evidence="1">
    <location>
        <begin position="332"/>
        <end position="352"/>
    </location>
</feature>
<dbReference type="Proteomes" id="UP001360560">
    <property type="component" value="Unassembled WGS sequence"/>
</dbReference>
<dbReference type="EMBL" id="BTFZ01000001">
    <property type="protein sequence ID" value="GMM32954.1"/>
    <property type="molecule type" value="Genomic_DNA"/>
</dbReference>
<accession>A0AAV5QF31</accession>
<evidence type="ECO:0000313" key="2">
    <source>
        <dbReference type="EMBL" id="GMM32954.1"/>
    </source>
</evidence>
<evidence type="ECO:0000256" key="1">
    <source>
        <dbReference type="SAM" id="MobiDB-lite"/>
    </source>
</evidence>
<comment type="caution">
    <text evidence="2">The sequence shown here is derived from an EMBL/GenBank/DDBJ whole genome shotgun (WGS) entry which is preliminary data.</text>
</comment>
<organism evidence="2 3">
    <name type="scientific">Saccharomycopsis crataegensis</name>
    <dbReference type="NCBI Taxonomy" id="43959"/>
    <lineage>
        <taxon>Eukaryota</taxon>
        <taxon>Fungi</taxon>
        <taxon>Dikarya</taxon>
        <taxon>Ascomycota</taxon>
        <taxon>Saccharomycotina</taxon>
        <taxon>Saccharomycetes</taxon>
        <taxon>Saccharomycopsidaceae</taxon>
        <taxon>Saccharomycopsis</taxon>
    </lineage>
</organism>
<keyword evidence="3" id="KW-1185">Reference proteome</keyword>
<name>A0AAV5QF31_9ASCO</name>
<evidence type="ECO:0000313" key="3">
    <source>
        <dbReference type="Proteomes" id="UP001360560"/>
    </source>
</evidence>
<proteinExistence type="predicted"/>
<protein>
    <submittedName>
        <fullName evidence="2">Uncharacterized protein</fullName>
    </submittedName>
</protein>
<gene>
    <name evidence="2" type="ORF">DASC09_002790</name>
</gene>
<sequence>MNTNEILQSTMIKIPPHILFRSRDVLDNPLSSISSSSCSPQKQRVSSFDEALRQQHPVCTDALATVLMAKRNSFTVTTTNSNNNNTTNFYKYSTADCSSDSPLSSSPESTFSEFTTTFDDCSSLPFSNPSISKSCLSSVTSLGSNEDGHPLSFNDSDNDDIISEDDGFFITKKSKDDQEKNSSSLGLGLNDLTTNFIKSFKKFAQSSNSANQNTMVIPPVRYYSFMSNYSSSQSGAQPTLFQSKPANVEQCEIVPLKTFNIQTIPLANNWDLVDSMPSNINSEEAVGYPFNNCRSIRSSPLFLKLYAIEKTAQSKRLIPNIFKSEEESSNHSMYHFYDDDDEDSDDEEEEEDNYCTSKEYFALGEAAKLKLFKQIKLQPREDLPIESSLKNVEYIDVAGRQDDDTSLINNFGSKHDDITPWMKFDSNAINARKRPLVTLKAHGVMKNSNVQFTVKGYANPRWVDKSHSS</sequence>
<reference evidence="2 3" key="1">
    <citation type="journal article" date="2023" name="Elife">
        <title>Identification of key yeast species and microbe-microbe interactions impacting larval growth of Drosophila in the wild.</title>
        <authorList>
            <person name="Mure A."/>
            <person name="Sugiura Y."/>
            <person name="Maeda R."/>
            <person name="Honda K."/>
            <person name="Sakurai N."/>
            <person name="Takahashi Y."/>
            <person name="Watada M."/>
            <person name="Katoh T."/>
            <person name="Gotoh A."/>
            <person name="Gotoh Y."/>
            <person name="Taniguchi I."/>
            <person name="Nakamura K."/>
            <person name="Hayashi T."/>
            <person name="Katayama T."/>
            <person name="Uemura T."/>
            <person name="Hattori Y."/>
        </authorList>
    </citation>
    <scope>NUCLEOTIDE SEQUENCE [LARGE SCALE GENOMIC DNA]</scope>
    <source>
        <strain evidence="2 3">SC-9</strain>
    </source>
</reference>
<dbReference type="AlphaFoldDB" id="A0AAV5QF31"/>